<dbReference type="Proteomes" id="UP000198618">
    <property type="component" value="Unassembled WGS sequence"/>
</dbReference>
<dbReference type="EMBL" id="FOHE01000001">
    <property type="protein sequence ID" value="SES67145.1"/>
    <property type="molecule type" value="Genomic_DNA"/>
</dbReference>
<evidence type="ECO:0000313" key="1">
    <source>
        <dbReference type="EMBL" id="SES67145.1"/>
    </source>
</evidence>
<evidence type="ECO:0000313" key="2">
    <source>
        <dbReference type="Proteomes" id="UP000198618"/>
    </source>
</evidence>
<dbReference type="InterPro" id="IPR020255">
    <property type="entry name" value="CsgA"/>
</dbReference>
<dbReference type="RefSeq" id="WP_425287836.1">
    <property type="nucleotide sequence ID" value="NZ_FOHE01000001.1"/>
</dbReference>
<protein>
    <recommendedName>
        <fullName evidence="3">Sporulation protein</fullName>
    </recommendedName>
</protein>
<dbReference type="STRING" id="930131.SAMN05216389_101342"/>
<keyword evidence="2" id="KW-1185">Reference proteome</keyword>
<name>A0A1H9YDU6_9BACI</name>
<proteinExistence type="predicted"/>
<sequence length="85" mass="10055">MNIIDQTLLYLRESLANYSENDLCKGIYEKLEANQYESEEEFVQNLSDKEMAYLDSLVERELNYAKNVGDETRVDELTEVYELLF</sequence>
<dbReference type="AlphaFoldDB" id="A0A1H9YDU6"/>
<gene>
    <name evidence="1" type="ORF">SAMN05216389_101342</name>
</gene>
<organism evidence="1 2">
    <name type="scientific">Oceanobacillus limi</name>
    <dbReference type="NCBI Taxonomy" id="930131"/>
    <lineage>
        <taxon>Bacteria</taxon>
        <taxon>Bacillati</taxon>
        <taxon>Bacillota</taxon>
        <taxon>Bacilli</taxon>
        <taxon>Bacillales</taxon>
        <taxon>Bacillaceae</taxon>
        <taxon>Oceanobacillus</taxon>
    </lineage>
</organism>
<evidence type="ECO:0008006" key="3">
    <source>
        <dbReference type="Google" id="ProtNLM"/>
    </source>
</evidence>
<accession>A0A1H9YDU6</accession>
<dbReference type="Pfam" id="PF17334">
    <property type="entry name" value="CsgA"/>
    <property type="match status" value="1"/>
</dbReference>
<reference evidence="1 2" key="1">
    <citation type="submission" date="2016-10" db="EMBL/GenBank/DDBJ databases">
        <authorList>
            <person name="de Groot N.N."/>
        </authorList>
    </citation>
    <scope>NUCLEOTIDE SEQUENCE [LARGE SCALE GENOMIC DNA]</scope>
    <source>
        <strain evidence="1 2">IBRC-M 10780</strain>
    </source>
</reference>